<comment type="subcellular location">
    <subcellularLocation>
        <location evidence="1">Cell membrane</location>
    </subcellularLocation>
</comment>
<name>A0A934W3W9_9BURK</name>
<dbReference type="RefSeq" id="WP_200589989.1">
    <property type="nucleotide sequence ID" value="NZ_JAEPBG010000001.1"/>
</dbReference>
<dbReference type="PANTHER" id="PTHR43646">
    <property type="entry name" value="GLYCOSYLTRANSFERASE"/>
    <property type="match status" value="1"/>
</dbReference>
<reference evidence="7" key="1">
    <citation type="submission" date="2021-01" db="EMBL/GenBank/DDBJ databases">
        <title>Genome sequence of strain Noviherbaspirillum sp. DKR-6.</title>
        <authorList>
            <person name="Chaudhary D.K."/>
        </authorList>
    </citation>
    <scope>NUCLEOTIDE SEQUENCE</scope>
    <source>
        <strain evidence="7">DKR-6</strain>
    </source>
</reference>
<accession>A0A934W3W9</accession>
<evidence type="ECO:0000256" key="1">
    <source>
        <dbReference type="ARBA" id="ARBA00004236"/>
    </source>
</evidence>
<evidence type="ECO:0000313" key="8">
    <source>
        <dbReference type="Proteomes" id="UP000622890"/>
    </source>
</evidence>
<keyword evidence="8" id="KW-1185">Reference proteome</keyword>
<evidence type="ECO:0000259" key="6">
    <source>
        <dbReference type="Pfam" id="PF00535"/>
    </source>
</evidence>
<dbReference type="InterPro" id="IPR029044">
    <property type="entry name" value="Nucleotide-diphossugar_trans"/>
</dbReference>
<evidence type="ECO:0000256" key="5">
    <source>
        <dbReference type="ARBA" id="ARBA00023136"/>
    </source>
</evidence>
<dbReference type="InterPro" id="IPR026461">
    <property type="entry name" value="Trfase_2_rSAM/seldom_assoc"/>
</dbReference>
<evidence type="ECO:0000313" key="7">
    <source>
        <dbReference type="EMBL" id="MBK4733287.1"/>
    </source>
</evidence>
<gene>
    <name evidence="7" type="ORF">JJB74_01460</name>
</gene>
<dbReference type="Proteomes" id="UP000622890">
    <property type="component" value="Unassembled WGS sequence"/>
</dbReference>
<dbReference type="AlphaFoldDB" id="A0A934W3W9"/>
<dbReference type="Gene3D" id="3.90.550.10">
    <property type="entry name" value="Spore Coat Polysaccharide Biosynthesis Protein SpsA, Chain A"/>
    <property type="match status" value="1"/>
</dbReference>
<dbReference type="CDD" id="cd02522">
    <property type="entry name" value="GT_2_like_a"/>
    <property type="match status" value="1"/>
</dbReference>
<evidence type="ECO:0000256" key="3">
    <source>
        <dbReference type="ARBA" id="ARBA00022676"/>
    </source>
</evidence>
<sequence length="227" mass="24873">MRLSIIIPVRNEAAGIVAMLARLAPLRERGAEIIVVDGGSSDGSAALATPLADRVLSTKPGRARQMHAGAIAASGEALLFLHADTVLPPDADALIAAALRRHVWGRFDVKIDGQHPMFRIVETMMNLRSRATGIATGDQAIFIRRADYEALGGYAQQPLMEDIEFSARARRLAPPACLHARVCTSARRWQTHGIARTILLMWRLRLAYFLGADPRRLALAYGYRVED</sequence>
<dbReference type="GO" id="GO:0005886">
    <property type="term" value="C:plasma membrane"/>
    <property type="evidence" value="ECO:0007669"/>
    <property type="project" value="UniProtKB-SubCell"/>
</dbReference>
<comment type="caution">
    <text evidence="7">The sequence shown here is derived from an EMBL/GenBank/DDBJ whole genome shotgun (WGS) entry which is preliminary data.</text>
</comment>
<evidence type="ECO:0000256" key="2">
    <source>
        <dbReference type="ARBA" id="ARBA00022475"/>
    </source>
</evidence>
<feature type="domain" description="Glycosyltransferase 2-like" evidence="6">
    <location>
        <begin position="4"/>
        <end position="141"/>
    </location>
</feature>
<proteinExistence type="predicted"/>
<dbReference type="PANTHER" id="PTHR43646:SF2">
    <property type="entry name" value="GLYCOSYLTRANSFERASE 2-LIKE DOMAIN-CONTAINING PROTEIN"/>
    <property type="match status" value="1"/>
</dbReference>
<dbReference type="NCBIfam" id="TIGR04283">
    <property type="entry name" value="glyco_like_mftF"/>
    <property type="match status" value="1"/>
</dbReference>
<dbReference type="EMBL" id="JAEPBG010000001">
    <property type="protein sequence ID" value="MBK4733287.1"/>
    <property type="molecule type" value="Genomic_DNA"/>
</dbReference>
<dbReference type="GO" id="GO:0016757">
    <property type="term" value="F:glycosyltransferase activity"/>
    <property type="evidence" value="ECO:0007669"/>
    <property type="project" value="UniProtKB-KW"/>
</dbReference>
<keyword evidence="3" id="KW-0328">Glycosyltransferase</keyword>
<dbReference type="SUPFAM" id="SSF53448">
    <property type="entry name" value="Nucleotide-diphospho-sugar transferases"/>
    <property type="match status" value="1"/>
</dbReference>
<dbReference type="InterPro" id="IPR001173">
    <property type="entry name" value="Glyco_trans_2-like"/>
</dbReference>
<dbReference type="Pfam" id="PF00535">
    <property type="entry name" value="Glycos_transf_2"/>
    <property type="match status" value="1"/>
</dbReference>
<keyword evidence="4" id="KW-0808">Transferase</keyword>
<evidence type="ECO:0000256" key="4">
    <source>
        <dbReference type="ARBA" id="ARBA00022679"/>
    </source>
</evidence>
<organism evidence="7 8">
    <name type="scientific">Noviherbaspirillum pedocola</name>
    <dbReference type="NCBI Taxonomy" id="2801341"/>
    <lineage>
        <taxon>Bacteria</taxon>
        <taxon>Pseudomonadati</taxon>
        <taxon>Pseudomonadota</taxon>
        <taxon>Betaproteobacteria</taxon>
        <taxon>Burkholderiales</taxon>
        <taxon>Oxalobacteraceae</taxon>
        <taxon>Noviherbaspirillum</taxon>
    </lineage>
</organism>
<keyword evidence="2" id="KW-1003">Cell membrane</keyword>
<protein>
    <submittedName>
        <fullName evidence="7">TIGR04283 family arsenosugar biosynthesis glycosyltransferase</fullName>
    </submittedName>
</protein>
<keyword evidence="5" id="KW-0472">Membrane</keyword>